<feature type="compositionally biased region" description="Polar residues" evidence="3">
    <location>
        <begin position="236"/>
        <end position="246"/>
    </location>
</feature>
<comment type="caution">
    <text evidence="5">The sequence shown here is derived from an EMBL/GenBank/DDBJ whole genome shotgun (WGS) entry which is preliminary data.</text>
</comment>
<keyword evidence="6" id="KW-1185">Reference proteome</keyword>
<dbReference type="EMBL" id="JALGBI010000001">
    <property type="protein sequence ID" value="MCJ0764559.1"/>
    <property type="molecule type" value="Genomic_DNA"/>
</dbReference>
<reference evidence="5" key="1">
    <citation type="submission" date="2022-03" db="EMBL/GenBank/DDBJ databases">
        <authorList>
            <person name="Woo C.Y."/>
        </authorList>
    </citation>
    <scope>NUCLEOTIDE SEQUENCE</scope>
    <source>
        <strain evidence="5">CYS-02</strain>
    </source>
</reference>
<organism evidence="5 6">
    <name type="scientific">Variovorax terrae</name>
    <dbReference type="NCBI Taxonomy" id="2923278"/>
    <lineage>
        <taxon>Bacteria</taxon>
        <taxon>Pseudomonadati</taxon>
        <taxon>Pseudomonadota</taxon>
        <taxon>Betaproteobacteria</taxon>
        <taxon>Burkholderiales</taxon>
        <taxon>Comamonadaceae</taxon>
        <taxon>Variovorax</taxon>
    </lineage>
</organism>
<dbReference type="AlphaFoldDB" id="A0A9X1VWJ1"/>
<protein>
    <submittedName>
        <fullName evidence="5">MobA/MobL family protein</fullName>
    </submittedName>
</protein>
<comment type="similarity">
    <text evidence="1">Belongs to the MobA/MobL family.</text>
</comment>
<feature type="region of interest" description="Disordered" evidence="3">
    <location>
        <begin position="1"/>
        <end position="20"/>
    </location>
</feature>
<sequence>MTTMASFHHSVKSGKRGAAAEHARYITRQGKHSSHVDELVDTGHGNLPEWASDDPSKFWRAADKYERKNGTAYREHEIALPNELTLEQQQELVQTIVGEFIGRKPFQFAVHSTASALAGEANTHVHLMFSDRLDDGIDRDPKKTFKRFNAKQPHGGGRRKDSGGKNRLELRDNLMALRERCAEMQNGALARSGHAARVDHRSLQAQGIERSPEWHLGPAQIRSMSDAEKERYLSARQPSESASADA</sequence>
<evidence type="ECO:0000256" key="1">
    <source>
        <dbReference type="ARBA" id="ARBA00010873"/>
    </source>
</evidence>
<gene>
    <name evidence="5" type="ORF">MMF98_15175</name>
</gene>
<feature type="domain" description="MobA/MobL protein" evidence="4">
    <location>
        <begin position="46"/>
        <end position="221"/>
    </location>
</feature>
<evidence type="ECO:0000256" key="2">
    <source>
        <dbReference type="ARBA" id="ARBA00022971"/>
    </source>
</evidence>
<dbReference type="RefSeq" id="WP_243307221.1">
    <property type="nucleotide sequence ID" value="NZ_JALGBI010000001.1"/>
</dbReference>
<feature type="region of interest" description="Disordered" evidence="3">
    <location>
        <begin position="224"/>
        <end position="246"/>
    </location>
</feature>
<dbReference type="Pfam" id="PF03389">
    <property type="entry name" value="MobA_MobL"/>
    <property type="match status" value="1"/>
</dbReference>
<proteinExistence type="inferred from homology"/>
<feature type="region of interest" description="Disordered" evidence="3">
    <location>
        <begin position="147"/>
        <end position="166"/>
    </location>
</feature>
<accession>A0A9X1VWJ1</accession>
<name>A0A9X1VWJ1_9BURK</name>
<evidence type="ECO:0000313" key="5">
    <source>
        <dbReference type="EMBL" id="MCJ0764559.1"/>
    </source>
</evidence>
<dbReference type="Proteomes" id="UP001139447">
    <property type="component" value="Unassembled WGS sequence"/>
</dbReference>
<evidence type="ECO:0000259" key="4">
    <source>
        <dbReference type="Pfam" id="PF03389"/>
    </source>
</evidence>
<dbReference type="InterPro" id="IPR005053">
    <property type="entry name" value="MobA_MobL"/>
</dbReference>
<evidence type="ECO:0000313" key="6">
    <source>
        <dbReference type="Proteomes" id="UP001139447"/>
    </source>
</evidence>
<evidence type="ECO:0000256" key="3">
    <source>
        <dbReference type="SAM" id="MobiDB-lite"/>
    </source>
</evidence>
<dbReference type="Gene3D" id="3.30.930.30">
    <property type="match status" value="1"/>
</dbReference>
<keyword evidence="2" id="KW-0184">Conjugation</keyword>